<proteinExistence type="predicted"/>
<accession>A0A0F8ZG65</accession>
<organism evidence="1">
    <name type="scientific">marine sediment metagenome</name>
    <dbReference type="NCBI Taxonomy" id="412755"/>
    <lineage>
        <taxon>unclassified sequences</taxon>
        <taxon>metagenomes</taxon>
        <taxon>ecological metagenomes</taxon>
    </lineage>
</organism>
<name>A0A0F8ZG65_9ZZZZ</name>
<comment type="caution">
    <text evidence="1">The sequence shown here is derived from an EMBL/GenBank/DDBJ whole genome shotgun (WGS) entry which is preliminary data.</text>
</comment>
<protein>
    <submittedName>
        <fullName evidence="1">Uncharacterized protein</fullName>
    </submittedName>
</protein>
<evidence type="ECO:0000313" key="1">
    <source>
        <dbReference type="EMBL" id="KKK84960.1"/>
    </source>
</evidence>
<dbReference type="EMBL" id="LAZR01051525">
    <property type="protein sequence ID" value="KKK84960.1"/>
    <property type="molecule type" value="Genomic_DNA"/>
</dbReference>
<gene>
    <name evidence="1" type="ORF">LCGC14_2778100</name>
</gene>
<sequence length="99" mass="11279">MIDYTCPYTGHKKMCSKLRDRCPKWLHFIGTDPNTGQPVDTFDCADRWIVRMQMDIAKEVRQSAAATESFRNVMLELNKGTPAEVIEAKDQMKALGNGR</sequence>
<dbReference type="AlphaFoldDB" id="A0A0F8ZG65"/>
<reference evidence="1" key="1">
    <citation type="journal article" date="2015" name="Nature">
        <title>Complex archaea that bridge the gap between prokaryotes and eukaryotes.</title>
        <authorList>
            <person name="Spang A."/>
            <person name="Saw J.H."/>
            <person name="Jorgensen S.L."/>
            <person name="Zaremba-Niedzwiedzka K."/>
            <person name="Martijn J."/>
            <person name="Lind A.E."/>
            <person name="van Eijk R."/>
            <person name="Schleper C."/>
            <person name="Guy L."/>
            <person name="Ettema T.J."/>
        </authorList>
    </citation>
    <scope>NUCLEOTIDE SEQUENCE</scope>
</reference>